<reference evidence="4" key="1">
    <citation type="submission" date="2022-07" db="EMBL/GenBank/DDBJ databases">
        <authorList>
            <person name="Otstavnykh N."/>
            <person name="Isaeva M."/>
            <person name="Bystritskaya E."/>
        </authorList>
    </citation>
    <scope>NUCLEOTIDE SEQUENCE</scope>
    <source>
        <strain evidence="4">10Alg 79</strain>
    </source>
</reference>
<keyword evidence="1" id="KW-0175">Coiled coil</keyword>
<dbReference type="AlphaFoldDB" id="A0AAJ1UDK0"/>
<feature type="domain" description="DUF4139" evidence="2">
    <location>
        <begin position="225"/>
        <end position="529"/>
    </location>
</feature>
<reference evidence="4" key="2">
    <citation type="submission" date="2023-04" db="EMBL/GenBank/DDBJ databases">
        <title>'Rhodoalgimonas zhirmunskyi' gen. nov., isolated from a red alga.</title>
        <authorList>
            <person name="Nedashkovskaya O.I."/>
            <person name="Otstavnykh N.Y."/>
            <person name="Bystritskaya E.P."/>
            <person name="Balabanova L.A."/>
            <person name="Isaeva M.P."/>
        </authorList>
    </citation>
    <scope>NUCLEOTIDE SEQUENCE</scope>
    <source>
        <strain evidence="4">10Alg 79</strain>
    </source>
</reference>
<sequence length="535" mass="58027">MRLLPFVFILSPGLALADQIDLQSRVSAVTLFPQGAKITRTVPFEAKAGAHELRLFDMPRGTPMESLRISVSGAAMGAITTRSNFVPPAPERESEAVKAAKADITRLEEALATKQDEAAALRAAKEAADTRIAFLWKLSEGQALSGADIDRLREVSRMVGDEALAARRAAIEGEARARAVDEEAKEINEDLTRARKALAALQPGETPRDLVSVAIEADQATQGTLEISYVIENAGWSPVYDAFLDREAAYVTLKRGALVYQESGEAWSDVALTLSTNRPGGAVEPADLWPQLRRIGDPVQVMRKSMMDSAGAPEPMMEPMIVEEARASVVDGLSVSYDYPKTVNLASGADTVRLALGDMRFDATLRAEAVPSRQEVAFLTADFTNTSDEMILPSAATQLFRDGDYVGTVQGGMIAAGGTAQLGFGPIEGLRLTRLIERNEGDRGMISRSSELSEEVRIEVENLTGQSWPLRVIDQVPYSEQEDLEINWNASPRPGIVDLDDAKGILAWDSEIAPGQTTKITLNYSLKWPDGKVLR</sequence>
<dbReference type="Proteomes" id="UP001227162">
    <property type="component" value="Unassembled WGS sequence"/>
</dbReference>
<evidence type="ECO:0000313" key="4">
    <source>
        <dbReference type="EMBL" id="MDQ2094127.1"/>
    </source>
</evidence>
<dbReference type="PANTHER" id="PTHR31005">
    <property type="entry name" value="DUF4139 DOMAIN-CONTAINING PROTEIN"/>
    <property type="match status" value="1"/>
</dbReference>
<gene>
    <name evidence="4" type="ORF">NOI20_08400</name>
</gene>
<dbReference type="RefSeq" id="WP_317625743.1">
    <property type="nucleotide sequence ID" value="NZ_JANFFA010000002.1"/>
</dbReference>
<comment type="caution">
    <text evidence="4">The sequence shown here is derived from an EMBL/GenBank/DDBJ whole genome shotgun (WGS) entry which is preliminary data.</text>
</comment>
<organism evidence="4 5">
    <name type="scientific">Rhodalgimonas zhirmunskyi</name>
    <dbReference type="NCBI Taxonomy" id="2964767"/>
    <lineage>
        <taxon>Bacteria</taxon>
        <taxon>Pseudomonadati</taxon>
        <taxon>Pseudomonadota</taxon>
        <taxon>Alphaproteobacteria</taxon>
        <taxon>Rhodobacterales</taxon>
        <taxon>Roseobacteraceae</taxon>
        <taxon>Rhodalgimonas</taxon>
    </lineage>
</organism>
<dbReference type="NCBIfam" id="TIGR02231">
    <property type="entry name" value="mucoidy inhibitor MuiA family protein"/>
    <property type="match status" value="1"/>
</dbReference>
<dbReference type="InterPro" id="IPR011935">
    <property type="entry name" value="CHP02231"/>
</dbReference>
<feature type="coiled-coil region" evidence="1">
    <location>
        <begin position="97"/>
        <end position="127"/>
    </location>
</feature>
<dbReference type="Pfam" id="PF13598">
    <property type="entry name" value="DUF4139"/>
    <property type="match status" value="1"/>
</dbReference>
<evidence type="ECO:0000259" key="2">
    <source>
        <dbReference type="Pfam" id="PF13598"/>
    </source>
</evidence>
<evidence type="ECO:0000313" key="5">
    <source>
        <dbReference type="Proteomes" id="UP001227162"/>
    </source>
</evidence>
<protein>
    <submittedName>
        <fullName evidence="4">DUF4139 domain-containing protein</fullName>
    </submittedName>
</protein>
<keyword evidence="5" id="KW-1185">Reference proteome</keyword>
<evidence type="ECO:0000259" key="3">
    <source>
        <dbReference type="Pfam" id="PF13600"/>
    </source>
</evidence>
<accession>A0AAJ1UDK0</accession>
<dbReference type="Pfam" id="PF13600">
    <property type="entry name" value="DUF4140"/>
    <property type="match status" value="1"/>
</dbReference>
<dbReference type="InterPro" id="IPR037291">
    <property type="entry name" value="DUF4139"/>
</dbReference>
<dbReference type="InterPro" id="IPR025554">
    <property type="entry name" value="DUF4140"/>
</dbReference>
<dbReference type="PANTHER" id="PTHR31005:SF8">
    <property type="entry name" value="DUF4139 DOMAIN-CONTAINING PROTEIN"/>
    <property type="match status" value="1"/>
</dbReference>
<proteinExistence type="predicted"/>
<evidence type="ECO:0000256" key="1">
    <source>
        <dbReference type="SAM" id="Coils"/>
    </source>
</evidence>
<feature type="domain" description="DUF4140" evidence="3">
    <location>
        <begin position="29"/>
        <end position="134"/>
    </location>
</feature>
<name>A0AAJ1UDK0_9RHOB</name>
<dbReference type="EMBL" id="JANFFA010000002">
    <property type="protein sequence ID" value="MDQ2094127.1"/>
    <property type="molecule type" value="Genomic_DNA"/>
</dbReference>